<keyword evidence="5 6" id="KW-0269">Exonuclease</keyword>
<evidence type="ECO:0000256" key="4">
    <source>
        <dbReference type="ARBA" id="ARBA00022801"/>
    </source>
</evidence>
<keyword evidence="3 6" id="KW-0540">Nuclease</keyword>
<dbReference type="Proteomes" id="UP001596422">
    <property type="component" value="Unassembled WGS sequence"/>
</dbReference>
<dbReference type="Gene3D" id="1.10.150.80">
    <property type="entry name" value="HRDC domain"/>
    <property type="match status" value="2"/>
</dbReference>
<dbReference type="SMART" id="SM00341">
    <property type="entry name" value="HRDC"/>
    <property type="match status" value="1"/>
</dbReference>
<dbReference type="Pfam" id="PF01612">
    <property type="entry name" value="DNA_pol_A_exo1"/>
    <property type="match status" value="1"/>
</dbReference>
<evidence type="ECO:0000256" key="1">
    <source>
        <dbReference type="ARBA" id="ARBA00022490"/>
    </source>
</evidence>
<evidence type="ECO:0000313" key="9">
    <source>
        <dbReference type="Proteomes" id="UP001596422"/>
    </source>
</evidence>
<organism evidence="8 9">
    <name type="scientific">Marinobacterium aestuariivivens</name>
    <dbReference type="NCBI Taxonomy" id="1698799"/>
    <lineage>
        <taxon>Bacteria</taxon>
        <taxon>Pseudomonadati</taxon>
        <taxon>Pseudomonadota</taxon>
        <taxon>Gammaproteobacteria</taxon>
        <taxon>Oceanospirillales</taxon>
        <taxon>Oceanospirillaceae</taxon>
        <taxon>Marinobacterium</taxon>
    </lineage>
</organism>
<dbReference type="CDD" id="cd06142">
    <property type="entry name" value="RNaseD_exo"/>
    <property type="match status" value="1"/>
</dbReference>
<comment type="function">
    <text evidence="6">Exonuclease involved in the 3' processing of various precursor tRNAs. Initiates hydrolysis at the 3'-terminus of an RNA molecule and releases 5'-mononucleotides.</text>
</comment>
<dbReference type="InterPro" id="IPR051086">
    <property type="entry name" value="RNase_D-like"/>
</dbReference>
<dbReference type="InterPro" id="IPR010997">
    <property type="entry name" value="HRDC-like_sf"/>
</dbReference>
<feature type="domain" description="HRDC" evidence="7">
    <location>
        <begin position="227"/>
        <end position="307"/>
    </location>
</feature>
<dbReference type="PROSITE" id="PS50967">
    <property type="entry name" value="HRDC"/>
    <property type="match status" value="1"/>
</dbReference>
<dbReference type="Pfam" id="PF00570">
    <property type="entry name" value="HRDC"/>
    <property type="match status" value="1"/>
</dbReference>
<dbReference type="PANTHER" id="PTHR47649">
    <property type="entry name" value="RIBONUCLEASE D"/>
    <property type="match status" value="1"/>
</dbReference>
<dbReference type="EMBL" id="JBHSWE010000001">
    <property type="protein sequence ID" value="MFC6672496.1"/>
    <property type="molecule type" value="Genomic_DNA"/>
</dbReference>
<comment type="subcellular location">
    <subcellularLocation>
        <location evidence="6">Cytoplasm</location>
    </subcellularLocation>
</comment>
<accession>A0ABW2A4S1</accession>
<evidence type="ECO:0000256" key="2">
    <source>
        <dbReference type="ARBA" id="ARBA00022694"/>
    </source>
</evidence>
<dbReference type="SUPFAM" id="SSF53098">
    <property type="entry name" value="Ribonuclease H-like"/>
    <property type="match status" value="1"/>
</dbReference>
<dbReference type="HAMAP" id="MF_01899">
    <property type="entry name" value="RNase_D"/>
    <property type="match status" value="1"/>
</dbReference>
<dbReference type="SUPFAM" id="SSF47819">
    <property type="entry name" value="HRDC-like"/>
    <property type="match status" value="2"/>
</dbReference>
<dbReference type="PANTHER" id="PTHR47649:SF1">
    <property type="entry name" value="RIBONUCLEASE D"/>
    <property type="match status" value="1"/>
</dbReference>
<comment type="catalytic activity">
    <reaction evidence="6">
        <text>Exonucleolytic cleavage that removes extra residues from the 3'-terminus of tRNA to produce 5'-mononucleotides.</text>
        <dbReference type="EC" id="3.1.13.5"/>
    </reaction>
</comment>
<dbReference type="GO" id="GO:0033890">
    <property type="term" value="F:ribonuclease D activity"/>
    <property type="evidence" value="ECO:0007669"/>
    <property type="project" value="UniProtKB-EC"/>
</dbReference>
<evidence type="ECO:0000313" key="8">
    <source>
        <dbReference type="EMBL" id="MFC6672496.1"/>
    </source>
</evidence>
<evidence type="ECO:0000256" key="6">
    <source>
        <dbReference type="HAMAP-Rule" id="MF_01899"/>
    </source>
</evidence>
<keyword evidence="9" id="KW-1185">Reference proteome</keyword>
<dbReference type="InterPro" id="IPR036397">
    <property type="entry name" value="RNaseH_sf"/>
</dbReference>
<evidence type="ECO:0000256" key="3">
    <source>
        <dbReference type="ARBA" id="ARBA00022722"/>
    </source>
</evidence>
<dbReference type="Pfam" id="PF21293">
    <property type="entry name" value="RNAseD_HRDC_C"/>
    <property type="match status" value="1"/>
</dbReference>
<name>A0ABW2A4S1_9GAMM</name>
<keyword evidence="4 6" id="KW-0378">Hydrolase</keyword>
<dbReference type="InterPro" id="IPR002562">
    <property type="entry name" value="3'-5'_exonuclease_dom"/>
</dbReference>
<sequence>MTHNNGYDWQRLEQAAQQPVWIDSNASLAQHCLHWRSLPMVALDTEFQRVDTFYPIPGLIQLADDRCCYLIDPLAIDDFSPLAALFGDESVLKILHASSEDLELFQHSLGVLPRPLFDTQVAGAFVGWGFTVGLQRMLEQALGVQMGKAETTSDWLRRPLTQEQERYAALDVAYLPAVCQLQLDELQRRGMKAWVEEEMLALLDNAIDHDPEGWEYYLRFSQMSALPPHKTAALRDLTAWRERECRRRDVPRNRVLRNQQLLDIISRWPRNPGELSQVPELKRRVVREDGEAILEILQRAVIEQAQRPAEPVPKPLHVIWNKRLKRLKAIAREQAERLGMAPEVLLRRRDLEALIRSRDENGEYHLPRGLQGWRREVVGEALLAQLRQYE</sequence>
<dbReference type="InterPro" id="IPR048579">
    <property type="entry name" value="RNAseD_HRDC_C"/>
</dbReference>
<comment type="caution">
    <text evidence="8">The sequence shown here is derived from an EMBL/GenBank/DDBJ whole genome shotgun (WGS) entry which is preliminary data.</text>
</comment>
<dbReference type="Gene3D" id="3.30.420.10">
    <property type="entry name" value="Ribonuclease H-like superfamily/Ribonuclease H"/>
    <property type="match status" value="1"/>
</dbReference>
<protein>
    <recommendedName>
        <fullName evidence="6">Ribonuclease D</fullName>
        <shortName evidence="6">RNase D</shortName>
        <ecNumber evidence="6">3.1.13.5</ecNumber>
    </recommendedName>
</protein>
<evidence type="ECO:0000259" key="7">
    <source>
        <dbReference type="PROSITE" id="PS50967"/>
    </source>
</evidence>
<reference evidence="9" key="1">
    <citation type="journal article" date="2019" name="Int. J. Syst. Evol. Microbiol.">
        <title>The Global Catalogue of Microorganisms (GCM) 10K type strain sequencing project: providing services to taxonomists for standard genome sequencing and annotation.</title>
        <authorList>
            <consortium name="The Broad Institute Genomics Platform"/>
            <consortium name="The Broad Institute Genome Sequencing Center for Infectious Disease"/>
            <person name="Wu L."/>
            <person name="Ma J."/>
        </authorList>
    </citation>
    <scope>NUCLEOTIDE SEQUENCE [LARGE SCALE GENOMIC DNA]</scope>
    <source>
        <strain evidence="9">NBRC 111756</strain>
    </source>
</reference>
<evidence type="ECO:0000256" key="5">
    <source>
        <dbReference type="ARBA" id="ARBA00022839"/>
    </source>
</evidence>
<gene>
    <name evidence="6 8" type="primary">rnd</name>
    <name evidence="8" type="ORF">ACFQDL_22325</name>
</gene>
<dbReference type="InterPro" id="IPR044876">
    <property type="entry name" value="HRDC_dom_sf"/>
</dbReference>
<keyword evidence="1 6" id="KW-0963">Cytoplasm</keyword>
<keyword evidence="2 6" id="KW-0819">tRNA processing</keyword>
<dbReference type="InterPro" id="IPR012337">
    <property type="entry name" value="RNaseH-like_sf"/>
</dbReference>
<dbReference type="InterPro" id="IPR006292">
    <property type="entry name" value="RNase_D"/>
</dbReference>
<proteinExistence type="inferred from homology"/>
<comment type="cofactor">
    <cofactor evidence="6">
        <name>a divalent metal cation</name>
        <dbReference type="ChEBI" id="CHEBI:60240"/>
    </cofactor>
</comment>
<dbReference type="EC" id="3.1.13.5" evidence="6"/>
<dbReference type="InterPro" id="IPR002121">
    <property type="entry name" value="HRDC_dom"/>
</dbReference>
<dbReference type="NCBIfam" id="TIGR01388">
    <property type="entry name" value="rnd"/>
    <property type="match status" value="1"/>
</dbReference>
<comment type="similarity">
    <text evidence="6">Belongs to the RNase D family.</text>
</comment>
<dbReference type="SMART" id="SM00474">
    <property type="entry name" value="35EXOc"/>
    <property type="match status" value="1"/>
</dbReference>